<dbReference type="CDD" id="cd06578">
    <property type="entry name" value="HemD"/>
    <property type="match status" value="1"/>
</dbReference>
<dbReference type="EC" id="4.2.1.75" evidence="2"/>
<comment type="caution">
    <text evidence="2">The sequence shown here is derived from an EMBL/GenBank/DDBJ whole genome shotgun (WGS) entry which is preliminary data.</text>
</comment>
<keyword evidence="3" id="KW-1185">Reference proteome</keyword>
<dbReference type="PANTHER" id="PTHR12390">
    <property type="entry name" value="UROPORPHYRINOGEN III SYNTHASE"/>
    <property type="match status" value="1"/>
</dbReference>
<dbReference type="InterPro" id="IPR036108">
    <property type="entry name" value="4pyrrol_syn_uPrphyn_synt_sf"/>
</dbReference>
<proteinExistence type="predicted"/>
<accession>A0ABW5N498</accession>
<dbReference type="PANTHER" id="PTHR12390:SF0">
    <property type="entry name" value="UROPORPHYRINOGEN-III SYNTHASE"/>
    <property type="match status" value="1"/>
</dbReference>
<gene>
    <name evidence="2" type="ORF">ACFSTE_06375</name>
</gene>
<organism evidence="2 3">
    <name type="scientific">Aquimarina hainanensis</name>
    <dbReference type="NCBI Taxonomy" id="1578017"/>
    <lineage>
        <taxon>Bacteria</taxon>
        <taxon>Pseudomonadati</taxon>
        <taxon>Bacteroidota</taxon>
        <taxon>Flavobacteriia</taxon>
        <taxon>Flavobacteriales</taxon>
        <taxon>Flavobacteriaceae</taxon>
        <taxon>Aquimarina</taxon>
    </lineage>
</organism>
<dbReference type="GO" id="GO:0004852">
    <property type="term" value="F:uroporphyrinogen-III synthase activity"/>
    <property type="evidence" value="ECO:0007669"/>
    <property type="project" value="UniProtKB-EC"/>
</dbReference>
<evidence type="ECO:0000259" key="1">
    <source>
        <dbReference type="Pfam" id="PF02602"/>
    </source>
</evidence>
<feature type="domain" description="Tetrapyrrole biosynthesis uroporphyrinogen III synthase" evidence="1">
    <location>
        <begin position="51"/>
        <end position="209"/>
    </location>
</feature>
<dbReference type="InterPro" id="IPR003754">
    <property type="entry name" value="4pyrrol_synth_uPrphyn_synth"/>
</dbReference>
<dbReference type="Proteomes" id="UP001597459">
    <property type="component" value="Unassembled WGS sequence"/>
</dbReference>
<dbReference type="InterPro" id="IPR039793">
    <property type="entry name" value="UROS/Hem4"/>
</dbReference>
<reference evidence="3" key="1">
    <citation type="journal article" date="2019" name="Int. J. Syst. Evol. Microbiol.">
        <title>The Global Catalogue of Microorganisms (GCM) 10K type strain sequencing project: providing services to taxonomists for standard genome sequencing and annotation.</title>
        <authorList>
            <consortium name="The Broad Institute Genomics Platform"/>
            <consortium name="The Broad Institute Genome Sequencing Center for Infectious Disease"/>
            <person name="Wu L."/>
            <person name="Ma J."/>
        </authorList>
    </citation>
    <scope>NUCLEOTIDE SEQUENCE [LARGE SCALE GENOMIC DNA]</scope>
    <source>
        <strain evidence="3">KCTC 42423</strain>
    </source>
</reference>
<keyword evidence="2" id="KW-0456">Lyase</keyword>
<name>A0ABW5N498_9FLAO</name>
<dbReference type="SUPFAM" id="SSF69618">
    <property type="entry name" value="HemD-like"/>
    <property type="match status" value="1"/>
</dbReference>
<sequence length="222" mass="25442">MNEYLSILSTKKLKKEQLHQLFQQKVRYSEYSAIKITFIDFEYSSFVKNGIFTSVNSVNSVLKKRIQVETAFCVGEKTKKRLETQAIQVAVTERNARNLAERLVEKYRGEQFTFFCGKERRDELPAILLANKVKFDEVVTYTTSKIIKEFDTQFDVVLFFSPSGVKSFVRKNNLQNTLVFCIGNTTASEAKKHTDMVVVANTPTVEGVLDQVLYFISNGVDK</sequence>
<protein>
    <submittedName>
        <fullName evidence="2">Uroporphyrinogen-III synthase</fullName>
        <ecNumber evidence="2">4.2.1.75</ecNumber>
    </submittedName>
</protein>
<dbReference type="EMBL" id="JBHULX010000004">
    <property type="protein sequence ID" value="MFD2590452.1"/>
    <property type="molecule type" value="Genomic_DNA"/>
</dbReference>
<dbReference type="RefSeq" id="WP_176028327.1">
    <property type="nucleotide sequence ID" value="NZ_JBHSJV010000001.1"/>
</dbReference>
<dbReference type="Gene3D" id="3.40.50.10090">
    <property type="match status" value="2"/>
</dbReference>
<evidence type="ECO:0000313" key="3">
    <source>
        <dbReference type="Proteomes" id="UP001597459"/>
    </source>
</evidence>
<evidence type="ECO:0000313" key="2">
    <source>
        <dbReference type="EMBL" id="MFD2590452.1"/>
    </source>
</evidence>
<dbReference type="Pfam" id="PF02602">
    <property type="entry name" value="HEM4"/>
    <property type="match status" value="1"/>
</dbReference>